<dbReference type="Proteomes" id="UP000054564">
    <property type="component" value="Unassembled WGS sequence"/>
</dbReference>
<feature type="region of interest" description="Disordered" evidence="1">
    <location>
        <begin position="195"/>
        <end position="267"/>
    </location>
</feature>
<accession>A0A0L0UWG0</accession>
<name>A0A0L0UWG0_9BASI</name>
<dbReference type="PANTHER" id="PTHR45125:SF3">
    <property type="entry name" value="NO-APICAL-MERISTEM-ASSOCIATED CARBOXY-TERMINAL DOMAIN PROTEIN"/>
    <property type="match status" value="1"/>
</dbReference>
<dbReference type="Pfam" id="PF14303">
    <property type="entry name" value="NAM-associated"/>
    <property type="match status" value="1"/>
</dbReference>
<protein>
    <recommendedName>
        <fullName evidence="6">No apical meristem-associated C-terminal domain-containing protein</fullName>
    </recommendedName>
</protein>
<evidence type="ECO:0000313" key="4">
    <source>
        <dbReference type="EMBL" id="KNE91378.1"/>
    </source>
</evidence>
<organism evidence="4 5">
    <name type="scientific">Puccinia striiformis f. sp. tritici PST-78</name>
    <dbReference type="NCBI Taxonomy" id="1165861"/>
    <lineage>
        <taxon>Eukaryota</taxon>
        <taxon>Fungi</taxon>
        <taxon>Dikarya</taxon>
        <taxon>Basidiomycota</taxon>
        <taxon>Pucciniomycotina</taxon>
        <taxon>Pucciniomycetes</taxon>
        <taxon>Pucciniales</taxon>
        <taxon>Pucciniaceae</taxon>
        <taxon>Puccinia</taxon>
    </lineage>
</organism>
<sequence>MALDVLSCPATAVPKRGSKIEPEAERLNRVPIIGTRQSRVTSIYRYPKGKSKKRSAVDVEDDVDGKRSKGNNYQENELMELCRAWVAISEDSRVGTDQEGTTFWTRIHKRYNAAIHAPTRTLKSLKSRWGNLQRDTNKFHGCVIQVKKLNPSGYVGHDRLDMAQDLYKKDQGKSYGPVRCYSILVKSPKWNKYFRKSTQKNSKNRVESSAATSDLPAPDSESTQPGLQSNNSELAQPEVQSDTVPEQPIGKKKAKALHRAKGEGVDDWKEDVATAQNEIAAQAKRQNDIFDREAASLESIAKTAETNAEMAIMNKDLTNCNETVRRYFELKQKAIIDALEQSP</sequence>
<feature type="domain" description="No apical meristem-associated C-terminal" evidence="3">
    <location>
        <begin position="175"/>
        <end position="335"/>
    </location>
</feature>
<evidence type="ECO:0000313" key="5">
    <source>
        <dbReference type="Proteomes" id="UP000054564"/>
    </source>
</evidence>
<dbReference type="InterPro" id="IPR029466">
    <property type="entry name" value="NAM-associated_C"/>
</dbReference>
<comment type="caution">
    <text evidence="4">The sequence shown here is derived from an EMBL/GenBank/DDBJ whole genome shotgun (WGS) entry which is preliminary data.</text>
</comment>
<dbReference type="AlphaFoldDB" id="A0A0L0UWG0"/>
<dbReference type="InterPro" id="IPR028002">
    <property type="entry name" value="Myb_DNA-bind_5"/>
</dbReference>
<gene>
    <name evidence="4" type="ORF">PSTG_15201</name>
</gene>
<feature type="compositionally biased region" description="Basic residues" evidence="1">
    <location>
        <begin position="250"/>
        <end position="259"/>
    </location>
</feature>
<evidence type="ECO:0000259" key="2">
    <source>
        <dbReference type="Pfam" id="PF13873"/>
    </source>
</evidence>
<feature type="domain" description="Myb/SANT-like DNA-binding" evidence="2">
    <location>
        <begin position="92"/>
        <end position="137"/>
    </location>
</feature>
<evidence type="ECO:0000259" key="3">
    <source>
        <dbReference type="Pfam" id="PF14303"/>
    </source>
</evidence>
<keyword evidence="5" id="KW-1185">Reference proteome</keyword>
<dbReference type="Pfam" id="PF13873">
    <property type="entry name" value="Myb_DNA-bind_5"/>
    <property type="match status" value="1"/>
</dbReference>
<evidence type="ECO:0008006" key="6">
    <source>
        <dbReference type="Google" id="ProtNLM"/>
    </source>
</evidence>
<proteinExistence type="predicted"/>
<feature type="compositionally biased region" description="Polar residues" evidence="1">
    <location>
        <begin position="220"/>
        <end position="244"/>
    </location>
</feature>
<dbReference type="PANTHER" id="PTHR45125">
    <property type="entry name" value="F21J9.4-RELATED"/>
    <property type="match status" value="1"/>
</dbReference>
<evidence type="ECO:0000256" key="1">
    <source>
        <dbReference type="SAM" id="MobiDB-lite"/>
    </source>
</evidence>
<dbReference type="STRING" id="1165861.A0A0L0UWG0"/>
<reference evidence="5" key="1">
    <citation type="submission" date="2014-03" db="EMBL/GenBank/DDBJ databases">
        <title>The Genome Sequence of Puccinia striiformis f. sp. tritici PST-78.</title>
        <authorList>
            <consortium name="The Broad Institute Genome Sequencing Platform"/>
            <person name="Cuomo C."/>
            <person name="Hulbert S."/>
            <person name="Chen X."/>
            <person name="Walker B."/>
            <person name="Young S.K."/>
            <person name="Zeng Q."/>
            <person name="Gargeya S."/>
            <person name="Fitzgerald M."/>
            <person name="Haas B."/>
            <person name="Abouelleil A."/>
            <person name="Alvarado L."/>
            <person name="Arachchi H.M."/>
            <person name="Berlin A.M."/>
            <person name="Chapman S.B."/>
            <person name="Goldberg J."/>
            <person name="Griggs A."/>
            <person name="Gujja S."/>
            <person name="Hansen M."/>
            <person name="Howarth C."/>
            <person name="Imamovic A."/>
            <person name="Larimer J."/>
            <person name="McCowan C."/>
            <person name="Montmayeur A."/>
            <person name="Murphy C."/>
            <person name="Neiman D."/>
            <person name="Pearson M."/>
            <person name="Priest M."/>
            <person name="Roberts A."/>
            <person name="Saif S."/>
            <person name="Shea T."/>
            <person name="Sisk P."/>
            <person name="Sykes S."/>
            <person name="Wortman J."/>
            <person name="Nusbaum C."/>
            <person name="Birren B."/>
        </authorList>
    </citation>
    <scope>NUCLEOTIDE SEQUENCE [LARGE SCALE GENOMIC DNA]</scope>
    <source>
        <strain evidence="5">race PST-78</strain>
    </source>
</reference>
<dbReference type="EMBL" id="AJIL01000207">
    <property type="protein sequence ID" value="KNE91378.1"/>
    <property type="molecule type" value="Genomic_DNA"/>
</dbReference>